<dbReference type="Proteomes" id="UP001320702">
    <property type="component" value="Unassembled WGS sequence"/>
</dbReference>
<organism evidence="1 2">
    <name type="scientific">Paracoccus maritimus</name>
    <dbReference type="NCBI Taxonomy" id="2933292"/>
    <lineage>
        <taxon>Bacteria</taxon>
        <taxon>Pseudomonadati</taxon>
        <taxon>Pseudomonadota</taxon>
        <taxon>Alphaproteobacteria</taxon>
        <taxon>Rhodobacterales</taxon>
        <taxon>Paracoccaceae</taxon>
        <taxon>Paracoccus</taxon>
    </lineage>
</organism>
<proteinExistence type="predicted"/>
<evidence type="ECO:0000313" key="1">
    <source>
        <dbReference type="EMBL" id="MCT4331982.1"/>
    </source>
</evidence>
<evidence type="ECO:0000313" key="2">
    <source>
        <dbReference type="Proteomes" id="UP001320702"/>
    </source>
</evidence>
<keyword evidence="2" id="KW-1185">Reference proteome</keyword>
<sequence length="47" mass="5363">MTNRIAIALAVLIVALLLADRLWLHLDLPVLAGRMLVESVDYLSFWR</sequence>
<name>A0ABT2K625_9RHOB</name>
<evidence type="ECO:0008006" key="3">
    <source>
        <dbReference type="Google" id="ProtNLM"/>
    </source>
</evidence>
<dbReference type="RefSeq" id="WP_260275856.1">
    <property type="nucleotide sequence ID" value="NZ_JANAVZ010000002.1"/>
</dbReference>
<gene>
    <name evidence="1" type="ORF">MU516_03745</name>
</gene>
<comment type="caution">
    <text evidence="1">The sequence shown here is derived from an EMBL/GenBank/DDBJ whole genome shotgun (WGS) entry which is preliminary data.</text>
</comment>
<dbReference type="EMBL" id="JANAVZ010000002">
    <property type="protein sequence ID" value="MCT4331982.1"/>
    <property type="molecule type" value="Genomic_DNA"/>
</dbReference>
<reference evidence="1 2" key="1">
    <citation type="submission" date="2022-04" db="EMBL/GenBank/DDBJ databases">
        <title>Paracoccus sp. YLB-12 draft genome sequence.</title>
        <authorList>
            <person name="Yu L."/>
        </authorList>
    </citation>
    <scope>NUCLEOTIDE SEQUENCE [LARGE SCALE GENOMIC DNA]</scope>
    <source>
        <strain evidence="1 2">YLB-12</strain>
    </source>
</reference>
<accession>A0ABT2K625</accession>
<protein>
    <recommendedName>
        <fullName evidence="3">Glyceraldehyde-3-phosphate dehydrogenase</fullName>
    </recommendedName>
</protein>